<dbReference type="AlphaFoldDB" id="A0A975QMC7"/>
<dbReference type="KEGG" id="nec:KGD82_12330"/>
<evidence type="ECO:0000313" key="3">
    <source>
        <dbReference type="Proteomes" id="UP000682416"/>
    </source>
</evidence>
<dbReference type="EMBL" id="CP074402">
    <property type="protein sequence ID" value="QVJ03259.1"/>
    <property type="molecule type" value="Genomic_DNA"/>
</dbReference>
<dbReference type="Proteomes" id="UP000682416">
    <property type="component" value="Chromosome"/>
</dbReference>
<feature type="compositionally biased region" description="Basic and acidic residues" evidence="1">
    <location>
        <begin position="88"/>
        <end position="100"/>
    </location>
</feature>
<feature type="region of interest" description="Disordered" evidence="1">
    <location>
        <begin position="41"/>
        <end position="100"/>
    </location>
</feature>
<name>A0A975QMC7_9ACTN</name>
<reference evidence="2" key="1">
    <citation type="submission" date="2021-05" db="EMBL/GenBank/DDBJ databases">
        <authorList>
            <person name="Kaiqin L."/>
            <person name="Jian G."/>
        </authorList>
    </citation>
    <scope>NUCLEOTIDE SEQUENCE</scope>
    <source>
        <strain evidence="2">HDS5</strain>
    </source>
</reference>
<accession>A0A975QMC7</accession>
<sequence length="100" mass="10506">MAAFVGVAATGVAIARAERERRAYTPEQVRDRLHERVAEVDRAARGPAGDPGPVSAPSRGPVGAVRAGLTRLRTRVGRLRPVAGTGHRTRESREGDSGAA</sequence>
<organism evidence="2 3">
    <name type="scientific">Nocardiopsis eucommiae</name>
    <dbReference type="NCBI Taxonomy" id="2831970"/>
    <lineage>
        <taxon>Bacteria</taxon>
        <taxon>Bacillati</taxon>
        <taxon>Actinomycetota</taxon>
        <taxon>Actinomycetes</taxon>
        <taxon>Streptosporangiales</taxon>
        <taxon>Nocardiopsidaceae</taxon>
        <taxon>Nocardiopsis</taxon>
    </lineage>
</organism>
<evidence type="ECO:0000313" key="2">
    <source>
        <dbReference type="EMBL" id="QVJ03259.1"/>
    </source>
</evidence>
<gene>
    <name evidence="2" type="ORF">KGD82_12330</name>
</gene>
<proteinExistence type="predicted"/>
<protein>
    <submittedName>
        <fullName evidence="2">Uncharacterized protein</fullName>
    </submittedName>
</protein>
<keyword evidence="3" id="KW-1185">Reference proteome</keyword>
<evidence type="ECO:0000256" key="1">
    <source>
        <dbReference type="SAM" id="MobiDB-lite"/>
    </source>
</evidence>